<dbReference type="RefSeq" id="WP_147099686.1">
    <property type="nucleotide sequence ID" value="NZ_VOOS01000002.1"/>
</dbReference>
<name>A0A5C6RWD3_9FLAO</name>
<dbReference type="Proteomes" id="UP000321721">
    <property type="component" value="Unassembled WGS sequence"/>
</dbReference>
<accession>A0A5C6RWD3</accession>
<dbReference type="OrthoDB" id="1424975at2"/>
<dbReference type="AlphaFoldDB" id="A0A5C6RWD3"/>
<evidence type="ECO:0000313" key="1">
    <source>
        <dbReference type="EMBL" id="TXB66169.1"/>
    </source>
</evidence>
<sequence length="214" mass="24478">MKIQQFIKSLNNTEIGKGGTHESYVLVSKKVENIGNIFDPANQHPTFINLKNGGILDSVHITSGREFRINGLGDFYRNNNVNAGDEIVFERQDDGIKTEFFINLNTKENSIIFQKNSRGFEVLNPDRLDLLMSANRYQDEVSYNGRSGLFVIQFIESAKKRSDSPDETDFYSISFNGQDILNDLKSNEYLELSNSITNKILKKVVVWQSYEFNL</sequence>
<comment type="caution">
    <text evidence="1">The sequence shown here is derived from an EMBL/GenBank/DDBJ whole genome shotgun (WGS) entry which is preliminary data.</text>
</comment>
<dbReference type="EMBL" id="VOOS01000002">
    <property type="protein sequence ID" value="TXB66169.1"/>
    <property type="molecule type" value="Genomic_DNA"/>
</dbReference>
<gene>
    <name evidence="1" type="ORF">FRY74_06245</name>
</gene>
<reference evidence="1 2" key="1">
    <citation type="submission" date="2019-08" db="EMBL/GenBank/DDBJ databases">
        <title>Genome of Vicingus serpentipes NCIMB 15042.</title>
        <authorList>
            <person name="Bowman J.P."/>
        </authorList>
    </citation>
    <scope>NUCLEOTIDE SEQUENCE [LARGE SCALE GENOMIC DNA]</scope>
    <source>
        <strain evidence="1 2">NCIMB 15042</strain>
    </source>
</reference>
<proteinExistence type="predicted"/>
<organism evidence="1 2">
    <name type="scientific">Vicingus serpentipes</name>
    <dbReference type="NCBI Taxonomy" id="1926625"/>
    <lineage>
        <taxon>Bacteria</taxon>
        <taxon>Pseudomonadati</taxon>
        <taxon>Bacteroidota</taxon>
        <taxon>Flavobacteriia</taxon>
        <taxon>Flavobacteriales</taxon>
        <taxon>Vicingaceae</taxon>
        <taxon>Vicingus</taxon>
    </lineage>
</organism>
<protein>
    <submittedName>
        <fullName evidence="1">Uncharacterized protein</fullName>
    </submittedName>
</protein>
<evidence type="ECO:0000313" key="2">
    <source>
        <dbReference type="Proteomes" id="UP000321721"/>
    </source>
</evidence>
<keyword evidence="2" id="KW-1185">Reference proteome</keyword>